<keyword evidence="1" id="KW-0175">Coiled coil</keyword>
<evidence type="ECO:0000313" key="2">
    <source>
        <dbReference type="EMBL" id="DAF57845.1"/>
    </source>
</evidence>
<accession>A0A8S5T3D4</accession>
<sequence length="95" mass="10839">MFVTKRALRKENRKLKELLQKCQNLQSEVKDSCLNANCILCEHCVMPQSDLPFVLVGCRLERACSHFSPNQICKKLHKQCGTDAEEKTDCLVENG</sequence>
<feature type="coiled-coil region" evidence="1">
    <location>
        <begin position="5"/>
        <end position="35"/>
    </location>
</feature>
<organism evidence="2">
    <name type="scientific">Siphoviridae sp. ctg8V11</name>
    <dbReference type="NCBI Taxonomy" id="2827910"/>
    <lineage>
        <taxon>Viruses</taxon>
        <taxon>Duplodnaviria</taxon>
        <taxon>Heunggongvirae</taxon>
        <taxon>Uroviricota</taxon>
        <taxon>Caudoviricetes</taxon>
    </lineage>
</organism>
<proteinExistence type="predicted"/>
<name>A0A8S5T3D4_9CAUD</name>
<evidence type="ECO:0000256" key="1">
    <source>
        <dbReference type="SAM" id="Coils"/>
    </source>
</evidence>
<protein>
    <submittedName>
        <fullName evidence="2">Uncharacterized protein</fullName>
    </submittedName>
</protein>
<dbReference type="EMBL" id="BK032740">
    <property type="protein sequence ID" value="DAF57845.1"/>
    <property type="molecule type" value="Genomic_DNA"/>
</dbReference>
<reference evidence="2" key="1">
    <citation type="journal article" date="2021" name="Proc. Natl. Acad. Sci. U.S.A.">
        <title>A Catalog of Tens of Thousands of Viruses from Human Metagenomes Reveals Hidden Associations with Chronic Diseases.</title>
        <authorList>
            <person name="Tisza M.J."/>
            <person name="Buck C.B."/>
        </authorList>
    </citation>
    <scope>NUCLEOTIDE SEQUENCE</scope>
    <source>
        <strain evidence="2">Ctg8V11</strain>
    </source>
</reference>